<dbReference type="InterPro" id="IPR015797">
    <property type="entry name" value="NUDIX_hydrolase-like_dom_sf"/>
</dbReference>
<dbReference type="GO" id="GO:0010945">
    <property type="term" value="F:coenzyme A diphosphatase activity"/>
    <property type="evidence" value="ECO:0007669"/>
    <property type="project" value="InterPro"/>
</dbReference>
<sequence>MGTLDPSAAGPAAAAAGDPSPSAAMAAPAGGASVTARARDALVELGVRAAAGRFRPLLGVHTFDPAVASGYRRSAVMILLAPPDGKGPAGAELFLVQRSPHLRDHPGQIALPGGRVDDDDPDEAGAALRETHEEIGLPPQYVEVLGQLPPVMVPVSRFVVTPVLGWTTRPDLCAEVDPGEVLHTIRVPVDALLDPAERATVRIRDHRSAGFRTSSGWVWGFTGNLLDHLFTELGWTREWDRDREVLMDYDPVRRLATPRPPA</sequence>
<dbReference type="Pfam" id="PF00293">
    <property type="entry name" value="NUDIX"/>
    <property type="match status" value="1"/>
</dbReference>
<evidence type="ECO:0000256" key="3">
    <source>
        <dbReference type="ARBA" id="ARBA00022723"/>
    </source>
</evidence>
<dbReference type="SUPFAM" id="SSF55811">
    <property type="entry name" value="Nudix"/>
    <property type="match status" value="1"/>
</dbReference>
<evidence type="ECO:0000256" key="5">
    <source>
        <dbReference type="ARBA" id="ARBA00022842"/>
    </source>
</evidence>
<evidence type="ECO:0000313" key="10">
    <source>
        <dbReference type="Proteomes" id="UP000318693"/>
    </source>
</evidence>
<dbReference type="EMBL" id="VJXR01000021">
    <property type="protein sequence ID" value="TRW45571.1"/>
    <property type="molecule type" value="Genomic_DNA"/>
</dbReference>
<dbReference type="CDD" id="cd03426">
    <property type="entry name" value="NUDIX_CoAse_Nudt7"/>
    <property type="match status" value="1"/>
</dbReference>
<feature type="region of interest" description="Disordered" evidence="7">
    <location>
        <begin position="1"/>
        <end position="27"/>
    </location>
</feature>
<keyword evidence="6" id="KW-0464">Manganese</keyword>
<evidence type="ECO:0000256" key="4">
    <source>
        <dbReference type="ARBA" id="ARBA00022801"/>
    </source>
</evidence>
<dbReference type="PANTHER" id="PTHR12992:SF11">
    <property type="entry name" value="MITOCHONDRIAL COENZYME A DIPHOSPHATASE NUDT8"/>
    <property type="match status" value="1"/>
</dbReference>
<comment type="cofactor">
    <cofactor evidence="1">
        <name>Mn(2+)</name>
        <dbReference type="ChEBI" id="CHEBI:29035"/>
    </cofactor>
</comment>
<gene>
    <name evidence="9" type="ORF">FJ693_09170</name>
</gene>
<evidence type="ECO:0000313" key="9">
    <source>
        <dbReference type="EMBL" id="TRW45571.1"/>
    </source>
</evidence>
<dbReference type="Gene3D" id="3.90.79.10">
    <property type="entry name" value="Nucleoside Triphosphate Pyrophosphohydrolase"/>
    <property type="match status" value="1"/>
</dbReference>
<evidence type="ECO:0000256" key="1">
    <source>
        <dbReference type="ARBA" id="ARBA00001936"/>
    </source>
</evidence>
<keyword evidence="10" id="KW-1185">Reference proteome</keyword>
<keyword evidence="4" id="KW-0378">Hydrolase</keyword>
<reference evidence="9 10" key="1">
    <citation type="submission" date="2019-07" db="EMBL/GenBank/DDBJ databases">
        <title>Georgenia wutianyii sp. nov. and Georgenia *** sp. nov. isolated from plateau pika (Ochotona curzoniae) in the Qinghai-Tibet plateau of China.</title>
        <authorList>
            <person name="Tian Z."/>
        </authorList>
    </citation>
    <scope>NUCLEOTIDE SEQUENCE [LARGE SCALE GENOMIC DNA]</scope>
    <source>
        <strain evidence="9 10">Z446</strain>
    </source>
</reference>
<dbReference type="Proteomes" id="UP000318693">
    <property type="component" value="Unassembled WGS sequence"/>
</dbReference>
<keyword evidence="3" id="KW-0479">Metal-binding</keyword>
<name>A0A552WRX2_9MICO</name>
<dbReference type="InterPro" id="IPR045121">
    <property type="entry name" value="CoAse"/>
</dbReference>
<dbReference type="InterPro" id="IPR000086">
    <property type="entry name" value="NUDIX_hydrolase_dom"/>
</dbReference>
<protein>
    <submittedName>
        <fullName evidence="9">CoA pyrophosphatase</fullName>
    </submittedName>
</protein>
<evidence type="ECO:0000256" key="7">
    <source>
        <dbReference type="SAM" id="MobiDB-lite"/>
    </source>
</evidence>
<dbReference type="AlphaFoldDB" id="A0A552WRX2"/>
<dbReference type="RefSeq" id="WP_143418240.1">
    <property type="nucleotide sequence ID" value="NZ_VJXR01000021.1"/>
</dbReference>
<accession>A0A552WRX2</accession>
<dbReference type="PANTHER" id="PTHR12992">
    <property type="entry name" value="NUDIX HYDROLASE"/>
    <property type="match status" value="1"/>
</dbReference>
<evidence type="ECO:0000256" key="6">
    <source>
        <dbReference type="ARBA" id="ARBA00023211"/>
    </source>
</evidence>
<dbReference type="PROSITE" id="PS51462">
    <property type="entry name" value="NUDIX"/>
    <property type="match status" value="1"/>
</dbReference>
<organism evidence="9 10">
    <name type="scientific">Georgenia yuyongxinii</name>
    <dbReference type="NCBI Taxonomy" id="2589797"/>
    <lineage>
        <taxon>Bacteria</taxon>
        <taxon>Bacillati</taxon>
        <taxon>Actinomycetota</taxon>
        <taxon>Actinomycetes</taxon>
        <taxon>Micrococcales</taxon>
        <taxon>Bogoriellaceae</taxon>
        <taxon>Georgenia</taxon>
    </lineage>
</organism>
<evidence type="ECO:0000256" key="2">
    <source>
        <dbReference type="ARBA" id="ARBA00001946"/>
    </source>
</evidence>
<proteinExistence type="predicted"/>
<keyword evidence="5" id="KW-0460">Magnesium</keyword>
<feature type="domain" description="Nudix hydrolase" evidence="8">
    <location>
        <begin position="70"/>
        <end position="213"/>
    </location>
</feature>
<comment type="cofactor">
    <cofactor evidence="2">
        <name>Mg(2+)</name>
        <dbReference type="ChEBI" id="CHEBI:18420"/>
    </cofactor>
</comment>
<evidence type="ECO:0000259" key="8">
    <source>
        <dbReference type="PROSITE" id="PS51462"/>
    </source>
</evidence>
<comment type="caution">
    <text evidence="9">The sequence shown here is derived from an EMBL/GenBank/DDBJ whole genome shotgun (WGS) entry which is preliminary data.</text>
</comment>
<dbReference type="GO" id="GO:0046872">
    <property type="term" value="F:metal ion binding"/>
    <property type="evidence" value="ECO:0007669"/>
    <property type="project" value="UniProtKB-KW"/>
</dbReference>